<protein>
    <submittedName>
        <fullName evidence="1">Uncharacterized protein</fullName>
    </submittedName>
</protein>
<feature type="non-terminal residue" evidence="1">
    <location>
        <position position="86"/>
    </location>
</feature>
<dbReference type="EMBL" id="WJQU01000001">
    <property type="protein sequence ID" value="KAJ6647322.1"/>
    <property type="molecule type" value="Genomic_DNA"/>
</dbReference>
<dbReference type="AlphaFoldDB" id="A0A9Q0NCA6"/>
<accession>A0A9Q0NCA6</accession>
<comment type="caution">
    <text evidence="1">The sequence shown here is derived from an EMBL/GenBank/DDBJ whole genome shotgun (WGS) entry which is preliminary data.</text>
</comment>
<gene>
    <name evidence="1" type="ORF">Bhyg_02544</name>
</gene>
<keyword evidence="2" id="KW-1185">Reference proteome</keyword>
<sequence>AYPTFGVVMEMFADIFNSTLGCNPFNAMFSNAEFSGSEVTSMLQSGLFMSFISFCHYWELRKKRRLKNVVADAERTKSLQPLKMIL</sequence>
<dbReference type="Proteomes" id="UP001151699">
    <property type="component" value="Chromosome A"/>
</dbReference>
<proteinExistence type="predicted"/>
<evidence type="ECO:0000313" key="2">
    <source>
        <dbReference type="Proteomes" id="UP001151699"/>
    </source>
</evidence>
<name>A0A9Q0NCA6_9DIPT</name>
<evidence type="ECO:0000313" key="1">
    <source>
        <dbReference type="EMBL" id="KAJ6647322.1"/>
    </source>
</evidence>
<organism evidence="1 2">
    <name type="scientific">Pseudolycoriella hygida</name>
    <dbReference type="NCBI Taxonomy" id="35572"/>
    <lineage>
        <taxon>Eukaryota</taxon>
        <taxon>Metazoa</taxon>
        <taxon>Ecdysozoa</taxon>
        <taxon>Arthropoda</taxon>
        <taxon>Hexapoda</taxon>
        <taxon>Insecta</taxon>
        <taxon>Pterygota</taxon>
        <taxon>Neoptera</taxon>
        <taxon>Endopterygota</taxon>
        <taxon>Diptera</taxon>
        <taxon>Nematocera</taxon>
        <taxon>Sciaroidea</taxon>
        <taxon>Sciaridae</taxon>
        <taxon>Pseudolycoriella</taxon>
    </lineage>
</organism>
<reference evidence="1" key="1">
    <citation type="submission" date="2022-07" db="EMBL/GenBank/DDBJ databases">
        <authorList>
            <person name="Trinca V."/>
            <person name="Uliana J.V.C."/>
            <person name="Torres T.T."/>
            <person name="Ward R.J."/>
            <person name="Monesi N."/>
        </authorList>
    </citation>
    <scope>NUCLEOTIDE SEQUENCE</scope>
    <source>
        <strain evidence="1">HSMRA1968</strain>
        <tissue evidence="1">Whole embryos</tissue>
    </source>
</reference>